<dbReference type="OMA" id="YNPLTWK"/>
<dbReference type="AlphaFoldDB" id="A0A8P4GJE2"/>
<dbReference type="Pfam" id="PF04434">
    <property type="entry name" value="SWIM"/>
    <property type="match status" value="1"/>
</dbReference>
<feature type="domain" description="RING-type" evidence="6">
    <location>
        <begin position="150"/>
        <end position="202"/>
    </location>
</feature>
<dbReference type="OrthoDB" id="8062037at2759"/>
<accession>A0A8P4GJE2</accession>
<dbReference type="InterPro" id="IPR043145">
    <property type="entry name" value="Znf_ZZ_sf"/>
</dbReference>
<dbReference type="RefSeq" id="XP_051283499.1">
    <property type="nucleotide sequence ID" value="XM_051427539.1"/>
</dbReference>
<dbReference type="InterPro" id="IPR000433">
    <property type="entry name" value="Znf_ZZ"/>
</dbReference>
<keyword evidence="3" id="KW-0862">Zinc</keyword>
<dbReference type="PROSITE" id="PS50135">
    <property type="entry name" value="ZF_ZZ_2"/>
    <property type="match status" value="1"/>
</dbReference>
<dbReference type="Proteomes" id="UP000694389">
    <property type="component" value="Unassembled WGS sequence"/>
</dbReference>
<evidence type="ECO:0000256" key="1">
    <source>
        <dbReference type="ARBA" id="ARBA00022723"/>
    </source>
</evidence>
<evidence type="ECO:0000256" key="5">
    <source>
        <dbReference type="SAM" id="MobiDB-lite"/>
    </source>
</evidence>
<dbReference type="CDD" id="cd16494">
    <property type="entry name" value="RING-CH-C4HC3_ZSWM2"/>
    <property type="match status" value="1"/>
</dbReference>
<reference evidence="9" key="1">
    <citation type="submission" date="2025-08" db="UniProtKB">
        <authorList>
            <consortium name="Ensembl"/>
        </authorList>
    </citation>
    <scope>IDENTIFICATION</scope>
</reference>
<evidence type="ECO:0000313" key="10">
    <source>
        <dbReference type="Proteomes" id="UP000694389"/>
    </source>
</evidence>
<evidence type="ECO:0000313" key="9">
    <source>
        <dbReference type="Ensembl" id="ENSDLAP00005075474.1"/>
    </source>
</evidence>
<dbReference type="PROSITE" id="PS50089">
    <property type="entry name" value="ZF_RING_2"/>
    <property type="match status" value="2"/>
</dbReference>
<feature type="domain" description="ZZ-type" evidence="7">
    <location>
        <begin position="233"/>
        <end position="288"/>
    </location>
</feature>
<keyword evidence="1" id="KW-0479">Metal-binding</keyword>
<dbReference type="CTD" id="151112"/>
<organism evidence="9 10">
    <name type="scientific">Dicentrarchus labrax</name>
    <name type="common">European seabass</name>
    <name type="synonym">Morone labrax</name>
    <dbReference type="NCBI Taxonomy" id="13489"/>
    <lineage>
        <taxon>Eukaryota</taxon>
        <taxon>Metazoa</taxon>
        <taxon>Chordata</taxon>
        <taxon>Craniata</taxon>
        <taxon>Vertebrata</taxon>
        <taxon>Euteleostomi</taxon>
        <taxon>Actinopterygii</taxon>
        <taxon>Neopterygii</taxon>
        <taxon>Teleostei</taxon>
        <taxon>Neoteleostei</taxon>
        <taxon>Acanthomorphata</taxon>
        <taxon>Eupercaria</taxon>
        <taxon>Moronidae</taxon>
        <taxon>Dicentrarchus</taxon>
    </lineage>
</organism>
<evidence type="ECO:0000256" key="2">
    <source>
        <dbReference type="ARBA" id="ARBA00022771"/>
    </source>
</evidence>
<dbReference type="GO" id="GO:0008270">
    <property type="term" value="F:zinc ion binding"/>
    <property type="evidence" value="ECO:0007669"/>
    <property type="project" value="UniProtKB-KW"/>
</dbReference>
<dbReference type="GeneTree" id="ENSGT00390000006826"/>
<reference evidence="9" key="2">
    <citation type="submission" date="2025-09" db="UniProtKB">
        <authorList>
            <consortium name="Ensembl"/>
        </authorList>
    </citation>
    <scope>IDENTIFICATION</scope>
</reference>
<gene>
    <name evidence="9" type="primary">zswim2</name>
</gene>
<feature type="compositionally biased region" description="Polar residues" evidence="5">
    <location>
        <begin position="119"/>
        <end position="131"/>
    </location>
</feature>
<dbReference type="InterPro" id="IPR013083">
    <property type="entry name" value="Znf_RING/FYVE/PHD"/>
</dbReference>
<name>A0A8P4GJE2_DICLA</name>
<feature type="domain" description="RING-type" evidence="6">
    <location>
        <begin position="343"/>
        <end position="383"/>
    </location>
</feature>
<evidence type="ECO:0000256" key="3">
    <source>
        <dbReference type="ARBA" id="ARBA00022833"/>
    </source>
</evidence>
<evidence type="ECO:0008006" key="11">
    <source>
        <dbReference type="Google" id="ProtNLM"/>
    </source>
</evidence>
<proteinExistence type="predicted"/>
<protein>
    <recommendedName>
        <fullName evidence="11">E3 ubiquitin-protein ligase ZSWIM2</fullName>
    </recommendedName>
</protein>
<feature type="region of interest" description="Disordered" evidence="5">
    <location>
        <begin position="113"/>
        <end position="132"/>
    </location>
</feature>
<feature type="domain" description="SWIM-type" evidence="8">
    <location>
        <begin position="49"/>
        <end position="82"/>
    </location>
</feature>
<feature type="region of interest" description="Disordered" evidence="5">
    <location>
        <begin position="482"/>
        <end position="530"/>
    </location>
</feature>
<dbReference type="Gene3D" id="3.30.60.90">
    <property type="match status" value="1"/>
</dbReference>
<dbReference type="Pfam" id="PF13639">
    <property type="entry name" value="zf-RING_2"/>
    <property type="match status" value="1"/>
</dbReference>
<dbReference type="Gene3D" id="3.30.40.10">
    <property type="entry name" value="Zinc/RING finger domain, C3HC4 (zinc finger)"/>
    <property type="match status" value="2"/>
</dbReference>
<evidence type="ECO:0000256" key="4">
    <source>
        <dbReference type="PROSITE-ProRule" id="PRU00228"/>
    </source>
</evidence>
<dbReference type="SMART" id="SM00184">
    <property type="entry name" value="RING"/>
    <property type="match status" value="2"/>
</dbReference>
<dbReference type="Ensembl" id="ENSDLAT00005087473.1">
    <property type="protein sequence ID" value="ENSDLAP00005075474.1"/>
    <property type="gene ID" value="ENSDLAG00005033457.1"/>
</dbReference>
<dbReference type="GO" id="GO:0061630">
    <property type="term" value="F:ubiquitin protein ligase activity"/>
    <property type="evidence" value="ECO:0007669"/>
    <property type="project" value="InterPro"/>
</dbReference>
<dbReference type="InterPro" id="IPR039903">
    <property type="entry name" value="Zswim2"/>
</dbReference>
<sequence length="605" mass="68385">MFRQTAWRNTVSDAVTFHQDQALNTTIFLLKSFGPTGFLLREEEEARNFKVCLGDPHTCTCPVFTKELEPCKHICWVLLRKFRLPREHEYSFQHGLVERQILEVLHGLHHTKAHRTENDPSAASRTPSQPVMGQEAGSVCRKVIQAQDVCPICQEELLEKKLPVSYCRFGCGNNVHISCMKVWADHQRLSDREETVKCPLCREDFSSLKLLQEQVKNAAKLFTTAERERTDRHLGVFCHSCRIFHVTGRCFKCTVCSYFYLCEDCSKKGCHTQHPLASRTKRRDKWYLVTENLSDEPKGATSQPASDSTIPVAADPLPENILACVPVVRVRLGSRLLDEGQQCRICLQDFVLGQRVRTLPCHHKFHTDCVDGILQKSNSCPLDGYVIYNPLTRRTSERKTSPKSASCLLSDFAKRPEMNFKDLFIPGVALRDRNTKVTPSHGSLNLEVLTGSSVTSNTQQKLITGRFQGLCIGTADTVTKEGKRELQRKQTSHIPKGSSSFDHRSKSDSGAHSSKNTARKHSPASPNRCSAVAKIREQPQLDLFVGLFRPEPEHTATLASPARRTRLQPKRTGMTIIKETNNRLTSELRMTGVLINTQHQRETET</sequence>
<dbReference type="PANTHER" id="PTHR21540">
    <property type="entry name" value="RING FINGER AND SWIM DOMAIN-CONTAINING PROTEIN 2"/>
    <property type="match status" value="1"/>
</dbReference>
<keyword evidence="2 4" id="KW-0863">Zinc-finger</keyword>
<evidence type="ECO:0000259" key="8">
    <source>
        <dbReference type="PROSITE" id="PS50966"/>
    </source>
</evidence>
<evidence type="ECO:0000259" key="6">
    <source>
        <dbReference type="PROSITE" id="PS50089"/>
    </source>
</evidence>
<dbReference type="GeneID" id="127378574"/>
<dbReference type="SUPFAM" id="SSF57850">
    <property type="entry name" value="RING/U-box"/>
    <property type="match status" value="3"/>
</dbReference>
<keyword evidence="10" id="KW-1185">Reference proteome</keyword>
<dbReference type="PROSITE" id="PS50966">
    <property type="entry name" value="ZF_SWIM"/>
    <property type="match status" value="1"/>
</dbReference>
<dbReference type="PANTHER" id="PTHR21540:SF3">
    <property type="entry name" value="E3 UBIQUITIN-PROTEIN LIGASE ZSWIM2"/>
    <property type="match status" value="1"/>
</dbReference>
<dbReference type="InterPro" id="IPR001841">
    <property type="entry name" value="Znf_RING"/>
</dbReference>
<dbReference type="InterPro" id="IPR007527">
    <property type="entry name" value="Znf_SWIM"/>
</dbReference>
<evidence type="ECO:0000259" key="7">
    <source>
        <dbReference type="PROSITE" id="PS50135"/>
    </source>
</evidence>